<evidence type="ECO:0000313" key="1">
    <source>
        <dbReference type="EMBL" id="TQV76493.1"/>
    </source>
</evidence>
<protein>
    <submittedName>
        <fullName evidence="1">DUF2170 family protein</fullName>
    </submittedName>
</protein>
<organism evidence="1 2">
    <name type="scientific">Aliikangiella marina</name>
    <dbReference type="NCBI Taxonomy" id="1712262"/>
    <lineage>
        <taxon>Bacteria</taxon>
        <taxon>Pseudomonadati</taxon>
        <taxon>Pseudomonadota</taxon>
        <taxon>Gammaproteobacteria</taxon>
        <taxon>Oceanospirillales</taxon>
        <taxon>Pleioneaceae</taxon>
        <taxon>Aliikangiella</taxon>
    </lineage>
</organism>
<dbReference type="AlphaFoldDB" id="A0A545TGZ6"/>
<name>A0A545TGZ6_9GAMM</name>
<sequence>MQLKDLAIQLSGYIQDGFKLDVLPIQENGDGEISVLQVIVEGFDELPIFVTATDEQILCVTNLFVQDEVKPELLQELHQTMLRLSINIPLSSLGLIDDQFVLFGAMSTNTVLDNIAHELVTQSENALDSLEALEDFLK</sequence>
<keyword evidence="2" id="KW-1185">Reference proteome</keyword>
<gene>
    <name evidence="1" type="ORF">FLL45_00585</name>
</gene>
<comment type="caution">
    <text evidence="1">The sequence shown here is derived from an EMBL/GenBank/DDBJ whole genome shotgun (WGS) entry which is preliminary data.</text>
</comment>
<dbReference type="RefSeq" id="WP_142887853.1">
    <property type="nucleotide sequence ID" value="NZ_VIKR01000001.1"/>
</dbReference>
<dbReference type="EMBL" id="VIKR01000001">
    <property type="protein sequence ID" value="TQV76493.1"/>
    <property type="molecule type" value="Genomic_DNA"/>
</dbReference>
<accession>A0A545TGZ6</accession>
<proteinExistence type="predicted"/>
<dbReference type="OrthoDB" id="6196950at2"/>
<dbReference type="Pfam" id="PF09938">
    <property type="entry name" value="DUF2170"/>
    <property type="match status" value="1"/>
</dbReference>
<dbReference type="Proteomes" id="UP000317839">
    <property type="component" value="Unassembled WGS sequence"/>
</dbReference>
<reference evidence="1 2" key="1">
    <citation type="submission" date="2019-06" db="EMBL/GenBank/DDBJ databases">
        <title>Draft genome of Aliikangiella marina GYP-15.</title>
        <authorList>
            <person name="Wang G."/>
        </authorList>
    </citation>
    <scope>NUCLEOTIDE SEQUENCE [LARGE SCALE GENOMIC DNA]</scope>
    <source>
        <strain evidence="1 2">GYP-15</strain>
    </source>
</reference>
<evidence type="ECO:0000313" key="2">
    <source>
        <dbReference type="Proteomes" id="UP000317839"/>
    </source>
</evidence>
<dbReference type="InterPro" id="IPR019231">
    <property type="entry name" value="DUF2170"/>
</dbReference>